<sequence length="111" mass="13130">MIGKKVVETEPVPMAEVKVILEKFADKYEFTYEQNLALEHVKKFSKIDYENAQKLIEELTELPNIKKKHAVRLADLMPEDIADIRLIFAKERIPIKNKDFENILKIIEKYR</sequence>
<keyword evidence="3" id="KW-1185">Reference proteome</keyword>
<comment type="similarity">
    <text evidence="1">Belongs to the eukaryotic RPB4 RNA polymerase subunit family.</text>
</comment>
<dbReference type="Pfam" id="PF03874">
    <property type="entry name" value="RNA_pol_Rpb4"/>
    <property type="match status" value="1"/>
</dbReference>
<dbReference type="InterPro" id="IPR010924">
    <property type="entry name" value="Rpo4"/>
</dbReference>
<comment type="function">
    <text evidence="1">DNA-dependent RNA polymerase (RNAP) catalyzes the transcription of DNA into RNA using the four ribonucleoside triphosphates as substrates. This subunit is less well bound than the others.</text>
</comment>
<comment type="catalytic activity">
    <reaction evidence="1">
        <text>RNA(n) + a ribonucleoside 5'-triphosphate = RNA(n+1) + diphosphate</text>
        <dbReference type="Rhea" id="RHEA:21248"/>
        <dbReference type="Rhea" id="RHEA-COMP:14527"/>
        <dbReference type="Rhea" id="RHEA-COMP:17342"/>
        <dbReference type="ChEBI" id="CHEBI:33019"/>
        <dbReference type="ChEBI" id="CHEBI:61557"/>
        <dbReference type="ChEBI" id="CHEBI:140395"/>
        <dbReference type="EC" id="2.7.7.6"/>
    </reaction>
</comment>
<evidence type="ECO:0000313" key="2">
    <source>
        <dbReference type="EMBL" id="RAO79673.1"/>
    </source>
</evidence>
<dbReference type="Gene3D" id="1.10.150.80">
    <property type="entry name" value="HRDC domain"/>
    <property type="match status" value="1"/>
</dbReference>
<accession>A0A328PE49</accession>
<dbReference type="PIRSF" id="PIRSF005053">
    <property type="entry name" value="RNA_pol_F_arch"/>
    <property type="match status" value="1"/>
</dbReference>
<organism evidence="2 3">
    <name type="scientific">Methanothermobacter tenebrarum</name>
    <dbReference type="NCBI Taxonomy" id="680118"/>
    <lineage>
        <taxon>Archaea</taxon>
        <taxon>Methanobacteriati</taxon>
        <taxon>Methanobacteriota</taxon>
        <taxon>Methanomada group</taxon>
        <taxon>Methanobacteria</taxon>
        <taxon>Methanobacteriales</taxon>
        <taxon>Methanobacteriaceae</taxon>
        <taxon>Methanothermobacter</taxon>
    </lineage>
</organism>
<dbReference type="PANTHER" id="PTHR39646:SF1">
    <property type="entry name" value="DNA-DIRECTED RNA POLYMERASE SUBUNIT RPO4"/>
    <property type="match status" value="1"/>
</dbReference>
<dbReference type="Proteomes" id="UP000249782">
    <property type="component" value="Unassembled WGS sequence"/>
</dbReference>
<dbReference type="GO" id="GO:0005737">
    <property type="term" value="C:cytoplasm"/>
    <property type="evidence" value="ECO:0007669"/>
    <property type="project" value="UniProtKB-SubCell"/>
</dbReference>
<keyword evidence="1 2" id="KW-0240">DNA-directed RNA polymerase</keyword>
<comment type="caution">
    <text evidence="2">The sequence shown here is derived from an EMBL/GenBank/DDBJ whole genome shotgun (WGS) entry which is preliminary data.</text>
</comment>
<protein>
    <recommendedName>
        <fullName evidence="1">DNA-directed RNA polymerase subunit Rpo4</fullName>
        <ecNumber evidence="1">2.7.7.6</ecNumber>
    </recommendedName>
    <alternativeName>
        <fullName evidence="1">DNA-directed RNA polymerase subunit F</fullName>
    </alternativeName>
</protein>
<name>A0A328PE49_9EURY</name>
<dbReference type="InterPro" id="IPR010997">
    <property type="entry name" value="HRDC-like_sf"/>
</dbReference>
<dbReference type="GO" id="GO:0000166">
    <property type="term" value="F:nucleotide binding"/>
    <property type="evidence" value="ECO:0007669"/>
    <property type="project" value="InterPro"/>
</dbReference>
<dbReference type="Gene3D" id="6.10.140.10">
    <property type="match status" value="1"/>
</dbReference>
<dbReference type="InterPro" id="IPR005574">
    <property type="entry name" value="Rpb4/RPC9"/>
</dbReference>
<keyword evidence="1" id="KW-0548">Nucleotidyltransferase</keyword>
<keyword evidence="1" id="KW-0808">Transferase</keyword>
<dbReference type="RefSeq" id="WP_112093504.1">
    <property type="nucleotide sequence ID" value="NZ_QLOE01000002.1"/>
</dbReference>
<dbReference type="AlphaFoldDB" id="A0A328PE49"/>
<gene>
    <name evidence="1" type="primary">rpo4</name>
    <name evidence="1" type="synonym">rpoF</name>
    <name evidence="2" type="ORF">DPC56_02625</name>
</gene>
<dbReference type="GO" id="GO:0000428">
    <property type="term" value="C:DNA-directed RNA polymerase complex"/>
    <property type="evidence" value="ECO:0007669"/>
    <property type="project" value="UniProtKB-KW"/>
</dbReference>
<dbReference type="EC" id="2.7.7.6" evidence="1"/>
<keyword evidence="1" id="KW-0804">Transcription</keyword>
<reference evidence="2 3" key="1">
    <citation type="submission" date="2018-06" db="EMBL/GenBank/DDBJ databases">
        <title>Draft genome sequence of hyperthermophilic methanogen Methanothermobacter tenebrarum sp. MCM-B 1447.</title>
        <authorList>
            <person name="Pore S.D."/>
            <person name="Dagar S."/>
            <person name="Dhakephalkar P.K."/>
        </authorList>
    </citation>
    <scope>NUCLEOTIDE SEQUENCE [LARGE SCALE GENOMIC DNA]</scope>
    <source>
        <strain evidence="2 3">MCM B 1447</strain>
    </source>
</reference>
<dbReference type="OrthoDB" id="25158at2157"/>
<dbReference type="InterPro" id="IPR044876">
    <property type="entry name" value="HRDC_dom_sf"/>
</dbReference>
<proteinExistence type="inferred from homology"/>
<dbReference type="GO" id="GO:0006352">
    <property type="term" value="P:DNA-templated transcription initiation"/>
    <property type="evidence" value="ECO:0007669"/>
    <property type="project" value="InterPro"/>
</dbReference>
<evidence type="ECO:0000313" key="3">
    <source>
        <dbReference type="Proteomes" id="UP000249782"/>
    </source>
</evidence>
<keyword evidence="1" id="KW-0963">Cytoplasm</keyword>
<dbReference type="GO" id="GO:0003899">
    <property type="term" value="F:DNA-directed RNA polymerase activity"/>
    <property type="evidence" value="ECO:0007669"/>
    <property type="project" value="UniProtKB-UniRule"/>
</dbReference>
<dbReference type="SUPFAM" id="SSF47819">
    <property type="entry name" value="HRDC-like"/>
    <property type="match status" value="1"/>
</dbReference>
<comment type="subcellular location">
    <subcellularLocation>
        <location evidence="1">Cytoplasm</location>
    </subcellularLocation>
</comment>
<dbReference type="HAMAP" id="MF_00864">
    <property type="entry name" value="RNApol_arch_Rpo4"/>
    <property type="match status" value="1"/>
</dbReference>
<dbReference type="PANTHER" id="PTHR39646">
    <property type="entry name" value="RNA POLYMERASE RPB4"/>
    <property type="match status" value="1"/>
</dbReference>
<dbReference type="EMBL" id="QLOE01000002">
    <property type="protein sequence ID" value="RAO79673.1"/>
    <property type="molecule type" value="Genomic_DNA"/>
</dbReference>
<comment type="subunit">
    <text evidence="1">Part of the RNA polymerase complex. Forms a stalk with Rpo7 that extends from the main structure.</text>
</comment>
<evidence type="ECO:0000256" key="1">
    <source>
        <dbReference type="HAMAP-Rule" id="MF_00864"/>
    </source>
</evidence>